<dbReference type="Pfam" id="PF20750">
    <property type="entry name" value="PAP_NTPase"/>
    <property type="match status" value="1"/>
</dbReference>
<dbReference type="GO" id="GO:0005634">
    <property type="term" value="C:nucleus"/>
    <property type="evidence" value="ECO:0007669"/>
    <property type="project" value="UniProtKB-SubCell"/>
</dbReference>
<evidence type="ECO:0000256" key="7">
    <source>
        <dbReference type="ARBA" id="ARBA00022679"/>
    </source>
</evidence>
<keyword evidence="18" id="KW-1185">Reference proteome</keyword>
<evidence type="ECO:0000256" key="1">
    <source>
        <dbReference type="ARBA" id="ARBA00001936"/>
    </source>
</evidence>
<evidence type="ECO:0000256" key="9">
    <source>
        <dbReference type="ARBA" id="ARBA00022741"/>
    </source>
</evidence>
<organism evidence="17 18">
    <name type="scientific">Cyclospora cayetanensis</name>
    <dbReference type="NCBI Taxonomy" id="88456"/>
    <lineage>
        <taxon>Eukaryota</taxon>
        <taxon>Sar</taxon>
        <taxon>Alveolata</taxon>
        <taxon>Apicomplexa</taxon>
        <taxon>Conoidasida</taxon>
        <taxon>Coccidia</taxon>
        <taxon>Eucoccidiorida</taxon>
        <taxon>Eimeriorina</taxon>
        <taxon>Eimeriidae</taxon>
        <taxon>Cyclospora</taxon>
    </lineage>
</organism>
<name>A0A1D3D1H7_9EIME</name>
<comment type="subcellular location">
    <subcellularLocation>
        <location evidence="3">Nucleus</location>
    </subcellularLocation>
</comment>
<keyword evidence="8" id="KW-0479">Metal-binding</keyword>
<dbReference type="GO" id="GO:0031123">
    <property type="term" value="P:RNA 3'-end processing"/>
    <property type="evidence" value="ECO:0007669"/>
    <property type="project" value="InterPro"/>
</dbReference>
<evidence type="ECO:0000259" key="15">
    <source>
        <dbReference type="Pfam" id="PF04928"/>
    </source>
</evidence>
<feature type="domain" description="Poly(A) polymerase RNA-binding" evidence="14">
    <location>
        <begin position="472"/>
        <end position="514"/>
    </location>
</feature>
<dbReference type="Pfam" id="PF04926">
    <property type="entry name" value="PAP_RNA-bind"/>
    <property type="match status" value="1"/>
</dbReference>
<feature type="compositionally biased region" description="Low complexity" evidence="13">
    <location>
        <begin position="73"/>
        <end position="90"/>
    </location>
</feature>
<dbReference type="InterPro" id="IPR007010">
    <property type="entry name" value="PolA_pol_RNA-bd_dom"/>
</dbReference>
<evidence type="ECO:0000313" key="17">
    <source>
        <dbReference type="EMBL" id="OEH77302.1"/>
    </source>
</evidence>
<keyword evidence="12" id="KW-0539">Nucleus</keyword>
<dbReference type="SUPFAM" id="SSF55003">
    <property type="entry name" value="PAP/Archaeal CCA-adding enzyme, C-terminal domain"/>
    <property type="match status" value="1"/>
</dbReference>
<feature type="region of interest" description="Disordered" evidence="13">
    <location>
        <begin position="1"/>
        <end position="20"/>
    </location>
</feature>
<dbReference type="InterPro" id="IPR011068">
    <property type="entry name" value="NuclTrfase_I-like_C"/>
</dbReference>
<dbReference type="GO" id="GO:0005524">
    <property type="term" value="F:ATP binding"/>
    <property type="evidence" value="ECO:0007669"/>
    <property type="project" value="UniProtKB-KW"/>
</dbReference>
<dbReference type="GO" id="GO:0046872">
    <property type="term" value="F:metal ion binding"/>
    <property type="evidence" value="ECO:0007669"/>
    <property type="project" value="UniProtKB-KW"/>
</dbReference>
<keyword evidence="7" id="KW-0808">Transferase</keyword>
<proteinExistence type="inferred from homology"/>
<dbReference type="InterPro" id="IPR007012">
    <property type="entry name" value="PolA_pol_cen_dom"/>
</dbReference>
<keyword evidence="6" id="KW-0507">mRNA processing</keyword>
<dbReference type="EC" id="2.7.7.19" evidence="5"/>
<evidence type="ECO:0000256" key="10">
    <source>
        <dbReference type="ARBA" id="ARBA00022840"/>
    </source>
</evidence>
<dbReference type="FunCoup" id="A0A1D3D1H7">
    <property type="interactions" value="257"/>
</dbReference>
<dbReference type="Gene3D" id="3.30.460.10">
    <property type="entry name" value="Beta Polymerase, domain 2"/>
    <property type="match status" value="1"/>
</dbReference>
<dbReference type="InterPro" id="IPR043519">
    <property type="entry name" value="NT_sf"/>
</dbReference>
<protein>
    <recommendedName>
        <fullName evidence="5">polynucleotide adenylyltransferase</fullName>
        <ecNumber evidence="5">2.7.7.19</ecNumber>
    </recommendedName>
</protein>
<accession>A0A1D3D1H7</accession>
<keyword evidence="11" id="KW-0460">Magnesium</keyword>
<feature type="region of interest" description="Disordered" evidence="13">
    <location>
        <begin position="643"/>
        <end position="695"/>
    </location>
</feature>
<dbReference type="EMBL" id="JROU02001142">
    <property type="protein sequence ID" value="OEH77302.1"/>
    <property type="molecule type" value="Genomic_DNA"/>
</dbReference>
<dbReference type="GO" id="GO:0003723">
    <property type="term" value="F:RNA binding"/>
    <property type="evidence" value="ECO:0007669"/>
    <property type="project" value="InterPro"/>
</dbReference>
<evidence type="ECO:0000259" key="14">
    <source>
        <dbReference type="Pfam" id="PF04926"/>
    </source>
</evidence>
<dbReference type="CDD" id="cd05402">
    <property type="entry name" value="NT_PAP_TUTase"/>
    <property type="match status" value="1"/>
</dbReference>
<evidence type="ECO:0000256" key="8">
    <source>
        <dbReference type="ARBA" id="ARBA00022723"/>
    </source>
</evidence>
<dbReference type="SUPFAM" id="SSF81631">
    <property type="entry name" value="PAP/OAS1 substrate-binding domain"/>
    <property type="match status" value="1"/>
</dbReference>
<evidence type="ECO:0000259" key="16">
    <source>
        <dbReference type="Pfam" id="PF20750"/>
    </source>
</evidence>
<sequence>MQQLHHPAASRMGVPTPTPTSTRAIAAAHMALVSSPAASATAPPSSPAVASPRGALSSAVPSGGGAPPVSTNPSSAASQSSAASGAAPPSANSLEVYVMGDTPFVMQASPYPYGITRPISLKTPTTADLHQSVELVRVLRHKGVYETAAGARQRELVLAELNKIVSEWIYESGIEQGLDPAEAREAGGKIFTFGSYRLGVSTPGSDIDALCVSPKHVTRDAFFTVFLAKLQQDPRVEKITPVPDAYTPVLKFCFSGVEIDLLFARLALRCIPSSWVGLEADSVLKHTDEKTARSLNGNRVADMILKLVPNKSVFRTALRFIKQWAKARGVYSNVLGYLGGISWAILVARCCQLYPNFPPNLLIQRFFTVYTQWCWARSPVCLCKISEPQPAEGLTNFRDRQHLLKIITPAFPAMNSTHNVSHSTKRIIGEELSAAAKRFNAWAAGGSASPPQTLQSWKEVLLETLTPVDYLAMYRHFLDLQVLAKSEAVHRKWEGWIESKVRHLVRSLERLAHNAAALGQSKEPRAQMAVRPLPVVFKTQDPDWPESSSLLLALTFANPKAGEAVCDLRPAIAEFVELINGWPDLSKVQGAVQMRVRHLRRSQLPPSIVEGLKKPMDAHVALLKQLGVASANEQQQPLAGTAAETLSGGDGVSASAGAHQQGGAEGRNLAKRKAAEMGGETASAGGDFVPQKSKN</sequence>
<dbReference type="Pfam" id="PF04928">
    <property type="entry name" value="PAP_central"/>
    <property type="match status" value="1"/>
</dbReference>
<evidence type="ECO:0000256" key="12">
    <source>
        <dbReference type="ARBA" id="ARBA00023242"/>
    </source>
</evidence>
<evidence type="ECO:0000313" key="18">
    <source>
        <dbReference type="Proteomes" id="UP000095192"/>
    </source>
</evidence>
<dbReference type="VEuPathDB" id="ToxoDB:LOC34620889"/>
<comment type="cofactor">
    <cofactor evidence="1">
        <name>Mn(2+)</name>
        <dbReference type="ChEBI" id="CHEBI:29035"/>
    </cofactor>
</comment>
<dbReference type="PANTHER" id="PTHR10682">
    <property type="entry name" value="POLY A POLYMERASE"/>
    <property type="match status" value="1"/>
</dbReference>
<dbReference type="Gene3D" id="3.30.70.590">
    <property type="entry name" value="Poly(A) polymerase predicted RNA binding domain"/>
    <property type="match status" value="1"/>
</dbReference>
<reference evidence="17 18" key="1">
    <citation type="journal article" date="2016" name="BMC Genomics">
        <title>Comparative genomics reveals Cyclospora cayetanensis possesses coccidia-like metabolism and invasion components but unique surface antigens.</title>
        <authorList>
            <person name="Liu S."/>
            <person name="Wang L."/>
            <person name="Zheng H."/>
            <person name="Xu Z."/>
            <person name="Roellig D.M."/>
            <person name="Li N."/>
            <person name="Frace M.A."/>
            <person name="Tang K."/>
            <person name="Arrowood M.J."/>
            <person name="Moss D.M."/>
            <person name="Zhang L."/>
            <person name="Feng Y."/>
            <person name="Xiao L."/>
        </authorList>
    </citation>
    <scope>NUCLEOTIDE SEQUENCE [LARGE SCALE GENOMIC DNA]</scope>
    <source>
        <strain evidence="17 18">CHN_HEN01</strain>
    </source>
</reference>
<evidence type="ECO:0000256" key="2">
    <source>
        <dbReference type="ARBA" id="ARBA00001946"/>
    </source>
</evidence>
<dbReference type="InParanoid" id="A0A1D3D1H7"/>
<comment type="similarity">
    <text evidence="4">Belongs to the poly(A) polymerase family.</text>
</comment>
<dbReference type="GO" id="GO:0006397">
    <property type="term" value="P:mRNA processing"/>
    <property type="evidence" value="ECO:0007669"/>
    <property type="project" value="UniProtKB-KW"/>
</dbReference>
<dbReference type="SUPFAM" id="SSF81301">
    <property type="entry name" value="Nucleotidyltransferase"/>
    <property type="match status" value="1"/>
</dbReference>
<dbReference type="FunFam" id="1.10.1410.10:FF:000001">
    <property type="entry name" value="Putative poly(A) polymerase gamma"/>
    <property type="match status" value="1"/>
</dbReference>
<dbReference type="GO" id="GO:1990817">
    <property type="term" value="F:poly(A) RNA polymerase activity"/>
    <property type="evidence" value="ECO:0007669"/>
    <property type="project" value="UniProtKB-EC"/>
</dbReference>
<feature type="compositionally biased region" description="Low complexity" evidence="13">
    <location>
        <begin position="34"/>
        <end position="52"/>
    </location>
</feature>
<keyword evidence="10" id="KW-0067">ATP-binding</keyword>
<dbReference type="Gene3D" id="1.10.1410.10">
    <property type="match status" value="1"/>
</dbReference>
<comment type="cofactor">
    <cofactor evidence="2">
        <name>Mg(2+)</name>
        <dbReference type="ChEBI" id="CHEBI:18420"/>
    </cofactor>
</comment>
<dbReference type="FunFam" id="3.30.460.10:FF:000002">
    <property type="entry name" value="Poly(A) polymerase alpha, putative"/>
    <property type="match status" value="1"/>
</dbReference>
<evidence type="ECO:0000256" key="4">
    <source>
        <dbReference type="ARBA" id="ARBA00010912"/>
    </source>
</evidence>
<dbReference type="VEuPathDB" id="ToxoDB:cyc_04345"/>
<evidence type="ECO:0000256" key="3">
    <source>
        <dbReference type="ARBA" id="ARBA00004123"/>
    </source>
</evidence>
<dbReference type="Proteomes" id="UP000095192">
    <property type="component" value="Unassembled WGS sequence"/>
</dbReference>
<feature type="region of interest" description="Disordered" evidence="13">
    <location>
        <begin position="34"/>
        <end position="90"/>
    </location>
</feature>
<comment type="caution">
    <text evidence="17">The sequence shown here is derived from an EMBL/GenBank/DDBJ whole genome shotgun (WGS) entry which is preliminary data.</text>
</comment>
<feature type="domain" description="Poly(A) polymerase nucleotidyltransferase" evidence="16">
    <location>
        <begin position="114"/>
        <end position="308"/>
    </location>
</feature>
<evidence type="ECO:0000256" key="5">
    <source>
        <dbReference type="ARBA" id="ARBA00012388"/>
    </source>
</evidence>
<feature type="compositionally biased region" description="Low complexity" evidence="13">
    <location>
        <begin position="652"/>
        <end position="662"/>
    </location>
</feature>
<dbReference type="AlphaFoldDB" id="A0A1D3D1H7"/>
<evidence type="ECO:0000256" key="13">
    <source>
        <dbReference type="SAM" id="MobiDB-lite"/>
    </source>
</evidence>
<feature type="domain" description="Poly(A) polymerase central" evidence="15">
    <location>
        <begin position="313"/>
        <end position="439"/>
    </location>
</feature>
<keyword evidence="9" id="KW-0547">Nucleotide-binding</keyword>
<gene>
    <name evidence="17" type="ORF">cyc_04345</name>
</gene>
<dbReference type="InterPro" id="IPR048840">
    <property type="entry name" value="PolA_pol_NTPase"/>
</dbReference>
<evidence type="ECO:0000256" key="11">
    <source>
        <dbReference type="ARBA" id="ARBA00022842"/>
    </source>
</evidence>
<evidence type="ECO:0000256" key="6">
    <source>
        <dbReference type="ARBA" id="ARBA00022664"/>
    </source>
</evidence>
<dbReference type="PANTHER" id="PTHR10682:SF10">
    <property type="entry name" value="POLYNUCLEOTIDE ADENYLYLTRANSFERASE"/>
    <property type="match status" value="1"/>
</dbReference>